<keyword evidence="3" id="KW-1185">Reference proteome</keyword>
<accession>A0A917UPN5</accession>
<feature type="domain" description="Glycosyltransferase 2-like" evidence="1">
    <location>
        <begin position="8"/>
        <end position="133"/>
    </location>
</feature>
<dbReference type="EMBL" id="BMOE01000004">
    <property type="protein sequence ID" value="GGJ72608.1"/>
    <property type="molecule type" value="Genomic_DNA"/>
</dbReference>
<comment type="caution">
    <text evidence="2">The sequence shown here is derived from an EMBL/GenBank/DDBJ whole genome shotgun (WGS) entry which is preliminary data.</text>
</comment>
<dbReference type="PANTHER" id="PTHR43685:SF2">
    <property type="entry name" value="GLYCOSYLTRANSFERASE 2-LIKE DOMAIN-CONTAINING PROTEIN"/>
    <property type="match status" value="1"/>
</dbReference>
<gene>
    <name evidence="2" type="ORF">GCM10008939_16300</name>
</gene>
<sequence>MTDRPLVSVILPTRNRPRMLARALASVRVQQHPALEVLVVNDGDDTRSAAAQLQDTVRASGVRVRVLRAALRGQVAARNAAVRAARGDVIACLDDDDQWLPGHLGRVLAALDGQQAAHADGLIEVRSGSVLQEQIYFGLEARRDVLRRTNPVLMSGLAYRRALHDTLGLYDPALPHYHDWDWHLRVAALTRLVRVPQAGVTIHVEASGGSASDPSNPAVAEDFRRFRRKHGLQDLPQHTFLSALRDPALGLGLIG</sequence>
<name>A0A917UPN5_9DEIO</name>
<dbReference type="SUPFAM" id="SSF53448">
    <property type="entry name" value="Nucleotide-diphospho-sugar transferases"/>
    <property type="match status" value="1"/>
</dbReference>
<dbReference type="PANTHER" id="PTHR43685">
    <property type="entry name" value="GLYCOSYLTRANSFERASE"/>
    <property type="match status" value="1"/>
</dbReference>
<evidence type="ECO:0000259" key="1">
    <source>
        <dbReference type="Pfam" id="PF00535"/>
    </source>
</evidence>
<proteinExistence type="predicted"/>
<organism evidence="2 3">
    <name type="scientific">Deinococcus aquiradiocola</name>
    <dbReference type="NCBI Taxonomy" id="393059"/>
    <lineage>
        <taxon>Bacteria</taxon>
        <taxon>Thermotogati</taxon>
        <taxon>Deinococcota</taxon>
        <taxon>Deinococci</taxon>
        <taxon>Deinococcales</taxon>
        <taxon>Deinococcaceae</taxon>
        <taxon>Deinococcus</taxon>
    </lineage>
</organism>
<reference evidence="2" key="2">
    <citation type="submission" date="2020-09" db="EMBL/GenBank/DDBJ databases">
        <authorList>
            <person name="Sun Q."/>
            <person name="Ohkuma M."/>
        </authorList>
    </citation>
    <scope>NUCLEOTIDE SEQUENCE</scope>
    <source>
        <strain evidence="2">JCM 14371</strain>
    </source>
</reference>
<dbReference type="AlphaFoldDB" id="A0A917UPN5"/>
<evidence type="ECO:0000313" key="3">
    <source>
        <dbReference type="Proteomes" id="UP000635726"/>
    </source>
</evidence>
<dbReference type="InterPro" id="IPR001173">
    <property type="entry name" value="Glyco_trans_2-like"/>
</dbReference>
<dbReference type="RefSeq" id="WP_188962121.1">
    <property type="nucleotide sequence ID" value="NZ_BMOE01000004.1"/>
</dbReference>
<dbReference type="InterPro" id="IPR050834">
    <property type="entry name" value="Glycosyltransf_2"/>
</dbReference>
<evidence type="ECO:0000313" key="2">
    <source>
        <dbReference type="EMBL" id="GGJ72608.1"/>
    </source>
</evidence>
<dbReference type="Gene3D" id="3.90.550.10">
    <property type="entry name" value="Spore Coat Polysaccharide Biosynthesis Protein SpsA, Chain A"/>
    <property type="match status" value="1"/>
</dbReference>
<dbReference type="GO" id="GO:0044010">
    <property type="term" value="P:single-species biofilm formation"/>
    <property type="evidence" value="ECO:0007669"/>
    <property type="project" value="TreeGrafter"/>
</dbReference>
<dbReference type="CDD" id="cd00761">
    <property type="entry name" value="Glyco_tranf_GTA_type"/>
    <property type="match status" value="1"/>
</dbReference>
<protein>
    <recommendedName>
        <fullName evidence="1">Glycosyltransferase 2-like domain-containing protein</fullName>
    </recommendedName>
</protein>
<dbReference type="Pfam" id="PF00535">
    <property type="entry name" value="Glycos_transf_2"/>
    <property type="match status" value="1"/>
</dbReference>
<dbReference type="Proteomes" id="UP000635726">
    <property type="component" value="Unassembled WGS sequence"/>
</dbReference>
<reference evidence="2" key="1">
    <citation type="journal article" date="2014" name="Int. J. Syst. Evol. Microbiol.">
        <title>Complete genome sequence of Corynebacterium casei LMG S-19264T (=DSM 44701T), isolated from a smear-ripened cheese.</title>
        <authorList>
            <consortium name="US DOE Joint Genome Institute (JGI-PGF)"/>
            <person name="Walter F."/>
            <person name="Albersmeier A."/>
            <person name="Kalinowski J."/>
            <person name="Ruckert C."/>
        </authorList>
    </citation>
    <scope>NUCLEOTIDE SEQUENCE</scope>
    <source>
        <strain evidence="2">JCM 14371</strain>
    </source>
</reference>
<dbReference type="InterPro" id="IPR029044">
    <property type="entry name" value="Nucleotide-diphossugar_trans"/>
</dbReference>